<dbReference type="EnsemblMetazoa" id="AALFPA23_012568.R18024">
    <property type="protein sequence ID" value="AALFPA23_012568.P18024"/>
    <property type="gene ID" value="AALFPA23_012568"/>
</dbReference>
<keyword evidence="19" id="KW-1185">Reference proteome</keyword>
<evidence type="ECO:0000256" key="4">
    <source>
        <dbReference type="ARBA" id="ARBA00012201"/>
    </source>
</evidence>
<evidence type="ECO:0000256" key="6">
    <source>
        <dbReference type="ARBA" id="ARBA00022723"/>
    </source>
</evidence>
<dbReference type="PANTHER" id="PTHR45627">
    <property type="entry name" value="ADENYLATE CYCLASE TYPE 1"/>
    <property type="match status" value="1"/>
</dbReference>
<evidence type="ECO:0000256" key="10">
    <source>
        <dbReference type="ARBA" id="ARBA00022989"/>
    </source>
</evidence>
<keyword evidence="12 16" id="KW-0472">Membrane</keyword>
<reference evidence="19" key="1">
    <citation type="journal article" date="2015" name="Proc. Natl. Acad. Sci. U.S.A.">
        <title>Genome sequence of the Asian Tiger mosquito, Aedes albopictus, reveals insights into its biology, genetics, and evolution.</title>
        <authorList>
            <person name="Chen X.G."/>
            <person name="Jiang X."/>
            <person name="Gu J."/>
            <person name="Xu M."/>
            <person name="Wu Y."/>
            <person name="Deng Y."/>
            <person name="Zhang C."/>
            <person name="Bonizzoni M."/>
            <person name="Dermauw W."/>
            <person name="Vontas J."/>
            <person name="Armbruster P."/>
            <person name="Huang X."/>
            <person name="Yang Y."/>
            <person name="Zhang H."/>
            <person name="He W."/>
            <person name="Peng H."/>
            <person name="Liu Y."/>
            <person name="Wu K."/>
            <person name="Chen J."/>
            <person name="Lirakis M."/>
            <person name="Topalis P."/>
            <person name="Van Leeuwen T."/>
            <person name="Hall A.B."/>
            <person name="Jiang X."/>
            <person name="Thorpe C."/>
            <person name="Mueller R.L."/>
            <person name="Sun C."/>
            <person name="Waterhouse R.M."/>
            <person name="Yan G."/>
            <person name="Tu Z.J."/>
            <person name="Fang X."/>
            <person name="James A.A."/>
        </authorList>
    </citation>
    <scope>NUCLEOTIDE SEQUENCE [LARGE SCALE GENOMIC DNA]</scope>
    <source>
        <strain evidence="19">Foshan</strain>
    </source>
</reference>
<proteinExistence type="inferred from homology"/>
<evidence type="ECO:0000256" key="7">
    <source>
        <dbReference type="ARBA" id="ARBA00022741"/>
    </source>
</evidence>
<accession>A0ABM1YVP9</accession>
<dbReference type="SUPFAM" id="SSF55073">
    <property type="entry name" value="Nucleotide cyclase"/>
    <property type="match status" value="2"/>
</dbReference>
<evidence type="ECO:0000256" key="1">
    <source>
        <dbReference type="ARBA" id="ARBA00001593"/>
    </source>
</evidence>
<dbReference type="GeneID" id="109401910"/>
<feature type="transmembrane region" description="Helical" evidence="16">
    <location>
        <begin position="1181"/>
        <end position="1200"/>
    </location>
</feature>
<feature type="transmembrane region" description="Helical" evidence="16">
    <location>
        <begin position="98"/>
        <end position="116"/>
    </location>
</feature>
<feature type="compositionally biased region" description="Low complexity" evidence="15">
    <location>
        <begin position="611"/>
        <end position="628"/>
    </location>
</feature>
<dbReference type="InterPro" id="IPR001054">
    <property type="entry name" value="A/G_cyclase"/>
</dbReference>
<evidence type="ECO:0000256" key="2">
    <source>
        <dbReference type="ARBA" id="ARBA00001946"/>
    </source>
</evidence>
<evidence type="ECO:0000256" key="12">
    <source>
        <dbReference type="ARBA" id="ARBA00023136"/>
    </source>
</evidence>
<feature type="transmembrane region" description="Helical" evidence="16">
    <location>
        <begin position="1207"/>
        <end position="1225"/>
    </location>
</feature>
<dbReference type="SUPFAM" id="SSF81665">
    <property type="entry name" value="Calcium ATPase, transmembrane domain M"/>
    <property type="match status" value="1"/>
</dbReference>
<dbReference type="InterPro" id="IPR023298">
    <property type="entry name" value="ATPase_P-typ_TM_dom_sf"/>
</dbReference>
<evidence type="ECO:0000256" key="15">
    <source>
        <dbReference type="SAM" id="MobiDB-lite"/>
    </source>
</evidence>
<dbReference type="PROSITE" id="PS50125">
    <property type="entry name" value="GUANYLATE_CYCLASE_2"/>
    <property type="match status" value="2"/>
</dbReference>
<name>A0ABM1YVP9_AEDAL</name>
<feature type="transmembrane region" description="Helical" evidence="16">
    <location>
        <begin position="1146"/>
        <end position="1169"/>
    </location>
</feature>
<dbReference type="SMART" id="SM00044">
    <property type="entry name" value="CYCc"/>
    <property type="match status" value="2"/>
</dbReference>
<dbReference type="InterPro" id="IPR029787">
    <property type="entry name" value="Nucleotide_cyclase"/>
</dbReference>
<dbReference type="InterPro" id="IPR018297">
    <property type="entry name" value="A/G_cyclase_CS"/>
</dbReference>
<evidence type="ECO:0000256" key="9">
    <source>
        <dbReference type="ARBA" id="ARBA00022842"/>
    </source>
</evidence>
<comment type="subcellular location">
    <subcellularLocation>
        <location evidence="3">Membrane</location>
        <topology evidence="3">Multi-pass membrane protein</topology>
    </subcellularLocation>
</comment>
<feature type="domain" description="Guanylate cyclase" evidence="17">
    <location>
        <begin position="1344"/>
        <end position="1481"/>
    </location>
</feature>
<evidence type="ECO:0000259" key="17">
    <source>
        <dbReference type="PROSITE" id="PS50125"/>
    </source>
</evidence>
<evidence type="ECO:0000256" key="11">
    <source>
        <dbReference type="ARBA" id="ARBA00022998"/>
    </source>
</evidence>
<keyword evidence="9" id="KW-0460">Magnesium</keyword>
<keyword evidence="8" id="KW-0067">ATP-binding</keyword>
<evidence type="ECO:0000256" key="3">
    <source>
        <dbReference type="ARBA" id="ARBA00004141"/>
    </source>
</evidence>
<dbReference type="Gene3D" id="3.30.70.1230">
    <property type="entry name" value="Nucleotide cyclase"/>
    <property type="match status" value="2"/>
</dbReference>
<feature type="transmembrane region" description="Helical" evidence="16">
    <location>
        <begin position="1266"/>
        <end position="1283"/>
    </location>
</feature>
<comment type="cofactor">
    <cofactor evidence="2">
        <name>Mg(2+)</name>
        <dbReference type="ChEBI" id="CHEBI:18420"/>
    </cofactor>
</comment>
<feature type="region of interest" description="Disordered" evidence="15">
    <location>
        <begin position="779"/>
        <end position="807"/>
    </location>
</feature>
<keyword evidence="10 16" id="KW-1133">Transmembrane helix</keyword>
<evidence type="ECO:0000256" key="8">
    <source>
        <dbReference type="ARBA" id="ARBA00022840"/>
    </source>
</evidence>
<evidence type="ECO:0000256" key="16">
    <source>
        <dbReference type="SAM" id="Phobius"/>
    </source>
</evidence>
<reference evidence="18" key="2">
    <citation type="submission" date="2025-05" db="UniProtKB">
        <authorList>
            <consortium name="EnsemblMetazoa"/>
        </authorList>
    </citation>
    <scope>IDENTIFICATION</scope>
    <source>
        <strain evidence="18">Foshan</strain>
    </source>
</reference>
<feature type="region of interest" description="Disordered" evidence="15">
    <location>
        <begin position="1"/>
        <end position="23"/>
    </location>
</feature>
<feature type="transmembrane region" description="Helical" evidence="16">
    <location>
        <begin position="1092"/>
        <end position="1113"/>
    </location>
</feature>
<dbReference type="PANTHER" id="PTHR45627:SF8">
    <property type="entry name" value="ADENYLATE CYCLASE TYPE 9"/>
    <property type="match status" value="1"/>
</dbReference>
<keyword evidence="11" id="KW-0115">cAMP biosynthesis</keyword>
<organism evidence="18 19">
    <name type="scientific">Aedes albopictus</name>
    <name type="common">Asian tiger mosquito</name>
    <name type="synonym">Stegomyia albopicta</name>
    <dbReference type="NCBI Taxonomy" id="7160"/>
    <lineage>
        <taxon>Eukaryota</taxon>
        <taxon>Metazoa</taxon>
        <taxon>Ecdysozoa</taxon>
        <taxon>Arthropoda</taxon>
        <taxon>Hexapoda</taxon>
        <taxon>Insecta</taxon>
        <taxon>Pterygota</taxon>
        <taxon>Neoptera</taxon>
        <taxon>Endopterygota</taxon>
        <taxon>Diptera</taxon>
        <taxon>Nematocera</taxon>
        <taxon>Culicoidea</taxon>
        <taxon>Culicidae</taxon>
        <taxon>Culicinae</taxon>
        <taxon>Aedini</taxon>
        <taxon>Aedes</taxon>
        <taxon>Stegomyia</taxon>
    </lineage>
</organism>
<feature type="transmembrane region" description="Helical" evidence="16">
    <location>
        <begin position="179"/>
        <end position="196"/>
    </location>
</feature>
<evidence type="ECO:0000313" key="19">
    <source>
        <dbReference type="Proteomes" id="UP000069940"/>
    </source>
</evidence>
<keyword evidence="6" id="KW-0479">Metal-binding</keyword>
<feature type="transmembrane region" description="Helical" evidence="16">
    <location>
        <begin position="122"/>
        <end position="143"/>
    </location>
</feature>
<sequence length="1542" mass="171309">MSESTSNHRRSTSMTTMPPVLTDSHKGSIEDIQISLAPYIQSYLTQTGRRHSCCSVMLPVAFERAAPRSWFDPRFDSPVLEGQFQASVFPQIRLKFRFALFYILLCSLVWLLYFLFDGGPTHYHLLTGSIGLILIVGLVGMWLTHTDIYRAYTNLISSACAILLCMFSLFLLLFTEDALSPLGHFSICIEIVMLIYTIIPLPLWLCCSIASAYSVCFEVLSFFHQPHYVQEPEVDDVDFSFHAQTNSSDKDSSGFVYKIVLIRVLIQLCVHLLGVHILIMTVVRMRGTFMKVGQNLLVRRQLEMEKQLKEKMIHSMMPPKVADLLLKESGSVVKGMSFEQCPPRRATPSDLKSLFRPFHMNSMDNVSILFADIVGFTKMSSTKTAEQLVEILNDLFERFDDLCMMNGCEKISTLGDCYYCVSGCPEPRPDHAICCVEMGLGMILSIRTFDAQRHEGVKMRVGVHTGTVLCGIVGTKRVKFDVWSNDVTLANKMESSGRPDQVHVSEETCSFLGDSYVIEEGEEVDGHRTYFVLGKKPDPVCSITEGLSSLGLPGDGSAMLTSSPLDGNSHRNSFIHNHSPSDGHEPGTCCLSQSATNLSSIHPAVPPASPAGPVSSSLNPSPVSSPRPRIASLSRVTKFLKGKQHQQQNRDVEKPKIIVSTKSMPNGMDSDDGDEELASAVATVANEKGSKFKSWKMGRLLKKMESTGTAPITNGSGNGQVGATLVSLGSELESNKNCDSSRRDEEVPCVVEQNSSGGVGGYQQLPIVIVTPRPSCHTLEVSGGPAQGSVRSRDREGSKSMSVGACGDNNSNLSQNSVFDDIIDVRSYISQSRSDISPFARTGSYRSQCEKASLIAEVPSGRPRSSTIASHSVDLNSRHSSVCPGSRLLCDGASLCPSATSRKDSGIRSNSRRSSIQQHIMLMNQSAALSAHRVSGYFTSSQSSLSAVVAAVGASSTDPVLALKTNGDVSDLRCVIKEAHPDPLAACLQQLRKQSDLQLIRCVRDNARSQRSYLVKPPLLPISLRFKSRPMEHEFRSKAHRFGSESELEGGPPTLATPKYNTYIDILVSFLIYIATSTSLFLLSPSVYLESYKIWVCIFMAFSTLQLFALFICTKQVCRRVHKYRRSRPIVTRSCYDSVLRIVSNWYPWHICGAILMSLPVISILSNFAMMDVSKFKIFEFHYGFLMFICVIHFCNFTQLNCWMRNCLALLTSVAFIGIAIGHMLELRNGSVGVEVLETIVGVNETLRVTPELKQAQFDWFNDYRIEIYVDLFLLLILVWFLNREFEISYRLSFYGSAVANQDKIRVQSMKNQADMLLHNIIPKHVAEQLKNTAKYSENHKNIGIIFASIVNFNEMYDESYLGGKEYLRVLNELIGDFDELLARPEFRCVEKIKTIGSTFMAASGLDPSSRGEDSEHLYTLLDFAIAMQQVVDSFNRDLLEFNLIMRVGYNFGDVTAGVIGTSKLYYDIWGDSVNVASRMDSTGVPGRIQVGSACVPTLSERYDFEPRGKVYVKGKDHMEVYLLVAKKPDLLGPPELDRDPM</sequence>
<dbReference type="Pfam" id="PF00211">
    <property type="entry name" value="Guanylate_cyc"/>
    <property type="match status" value="2"/>
</dbReference>
<dbReference type="PROSITE" id="PS00452">
    <property type="entry name" value="GUANYLATE_CYCLASE_1"/>
    <property type="match status" value="2"/>
</dbReference>
<dbReference type="CDD" id="cd07302">
    <property type="entry name" value="CHD"/>
    <property type="match status" value="2"/>
</dbReference>
<evidence type="ECO:0000256" key="14">
    <source>
        <dbReference type="RuleBase" id="RU000405"/>
    </source>
</evidence>
<evidence type="ECO:0000256" key="13">
    <source>
        <dbReference type="ARBA" id="ARBA00023239"/>
    </source>
</evidence>
<feature type="transmembrane region" description="Helical" evidence="16">
    <location>
        <begin position="255"/>
        <end position="283"/>
    </location>
</feature>
<dbReference type="Proteomes" id="UP000069940">
    <property type="component" value="Unassembled WGS sequence"/>
</dbReference>
<evidence type="ECO:0000256" key="5">
    <source>
        <dbReference type="ARBA" id="ARBA00022692"/>
    </source>
</evidence>
<evidence type="ECO:0000313" key="18">
    <source>
        <dbReference type="EnsemblMetazoa" id="AALFPA23_012568.P18024"/>
    </source>
</evidence>
<feature type="transmembrane region" description="Helical" evidence="16">
    <location>
        <begin position="155"/>
        <end position="173"/>
    </location>
</feature>
<keyword evidence="5 16" id="KW-0812">Transmembrane</keyword>
<keyword evidence="7" id="KW-0547">Nucleotide-binding</keyword>
<feature type="domain" description="Guanylate cyclase" evidence="17">
    <location>
        <begin position="367"/>
        <end position="494"/>
    </location>
</feature>
<comment type="similarity">
    <text evidence="14">Belongs to the adenylyl cyclase class-4/guanylyl cyclase family.</text>
</comment>
<keyword evidence="13 14" id="KW-0456">Lyase</keyword>
<comment type="catalytic activity">
    <reaction evidence="1">
        <text>ATP = 3',5'-cyclic AMP + diphosphate</text>
        <dbReference type="Rhea" id="RHEA:15389"/>
        <dbReference type="ChEBI" id="CHEBI:30616"/>
        <dbReference type="ChEBI" id="CHEBI:33019"/>
        <dbReference type="ChEBI" id="CHEBI:58165"/>
        <dbReference type="EC" id="4.6.1.1"/>
    </reaction>
</comment>
<protein>
    <recommendedName>
        <fullName evidence="4">adenylate cyclase</fullName>
        <ecNumber evidence="4">4.6.1.1</ecNumber>
    </recommendedName>
</protein>
<feature type="region of interest" description="Disordered" evidence="15">
    <location>
        <begin position="601"/>
        <end position="628"/>
    </location>
</feature>
<dbReference type="RefSeq" id="XP_062700688.1">
    <property type="nucleotide sequence ID" value="XM_062844704.1"/>
</dbReference>
<dbReference type="EC" id="4.6.1.1" evidence="4"/>